<proteinExistence type="predicted"/>
<organism evidence="2 3">
    <name type="scientific">Romanomermis culicivorax</name>
    <name type="common">Nematode worm</name>
    <dbReference type="NCBI Taxonomy" id="13658"/>
    <lineage>
        <taxon>Eukaryota</taxon>
        <taxon>Metazoa</taxon>
        <taxon>Ecdysozoa</taxon>
        <taxon>Nematoda</taxon>
        <taxon>Enoplea</taxon>
        <taxon>Dorylaimia</taxon>
        <taxon>Mermithida</taxon>
        <taxon>Mermithoidea</taxon>
        <taxon>Mermithidae</taxon>
        <taxon>Romanomermis</taxon>
    </lineage>
</organism>
<feature type="region of interest" description="Disordered" evidence="1">
    <location>
        <begin position="42"/>
        <end position="98"/>
    </location>
</feature>
<sequence length="98" mass="11078">MSIFVGPYEIIEIRYPNVIVWLCDNPNVVETLHINRTKRFHPTSSAAQLTPQDNIKKRALEDGSQNTGSTTPKIINRYIPYSGNDTLEEEADSSNEDV</sequence>
<dbReference type="WBParaSite" id="nRc.2.0.1.t45905-RA">
    <property type="protein sequence ID" value="nRc.2.0.1.t45905-RA"/>
    <property type="gene ID" value="nRc.2.0.1.g45905"/>
</dbReference>
<feature type="compositionally biased region" description="Acidic residues" evidence="1">
    <location>
        <begin position="86"/>
        <end position="98"/>
    </location>
</feature>
<keyword evidence="2" id="KW-1185">Reference proteome</keyword>
<evidence type="ECO:0000256" key="1">
    <source>
        <dbReference type="SAM" id="MobiDB-lite"/>
    </source>
</evidence>
<evidence type="ECO:0000313" key="2">
    <source>
        <dbReference type="Proteomes" id="UP000887565"/>
    </source>
</evidence>
<dbReference type="Proteomes" id="UP000887565">
    <property type="component" value="Unplaced"/>
</dbReference>
<reference evidence="3" key="1">
    <citation type="submission" date="2022-11" db="UniProtKB">
        <authorList>
            <consortium name="WormBaseParasite"/>
        </authorList>
    </citation>
    <scope>IDENTIFICATION</scope>
</reference>
<accession>A0A915L499</accession>
<feature type="compositionally biased region" description="Polar residues" evidence="1">
    <location>
        <begin position="42"/>
        <end position="53"/>
    </location>
</feature>
<dbReference type="AlphaFoldDB" id="A0A915L499"/>
<feature type="compositionally biased region" description="Polar residues" evidence="1">
    <location>
        <begin position="63"/>
        <end position="73"/>
    </location>
</feature>
<name>A0A915L499_ROMCU</name>
<evidence type="ECO:0000313" key="3">
    <source>
        <dbReference type="WBParaSite" id="nRc.2.0.1.t45905-RA"/>
    </source>
</evidence>
<protein>
    <submittedName>
        <fullName evidence="3">Uncharacterized protein</fullName>
    </submittedName>
</protein>